<accession>A0A645CMN8</accession>
<dbReference type="AlphaFoldDB" id="A0A645CMN8"/>
<reference evidence="1" key="1">
    <citation type="submission" date="2019-08" db="EMBL/GenBank/DDBJ databases">
        <authorList>
            <person name="Kucharzyk K."/>
            <person name="Murdoch R.W."/>
            <person name="Higgins S."/>
            <person name="Loffler F."/>
        </authorList>
    </citation>
    <scope>NUCLEOTIDE SEQUENCE</scope>
</reference>
<evidence type="ECO:0000313" key="1">
    <source>
        <dbReference type="EMBL" id="MPM78320.1"/>
    </source>
</evidence>
<proteinExistence type="predicted"/>
<name>A0A645CMN8_9ZZZZ</name>
<dbReference type="EMBL" id="VSSQ01028563">
    <property type="protein sequence ID" value="MPM78320.1"/>
    <property type="molecule type" value="Genomic_DNA"/>
</dbReference>
<gene>
    <name evidence="1" type="ORF">SDC9_125331</name>
</gene>
<organism evidence="1">
    <name type="scientific">bioreactor metagenome</name>
    <dbReference type="NCBI Taxonomy" id="1076179"/>
    <lineage>
        <taxon>unclassified sequences</taxon>
        <taxon>metagenomes</taxon>
        <taxon>ecological metagenomes</taxon>
    </lineage>
</organism>
<protein>
    <submittedName>
        <fullName evidence="1">Uncharacterized protein</fullName>
    </submittedName>
</protein>
<comment type="caution">
    <text evidence="1">The sequence shown here is derived from an EMBL/GenBank/DDBJ whole genome shotgun (WGS) entry which is preliminary data.</text>
</comment>
<sequence length="39" mass="4502">METGIAKSMDFVEFNPRLDINDNTLKICKDLLEYLGQLL</sequence>